<dbReference type="InterPro" id="IPR013563">
    <property type="entry name" value="Oligopep_ABC_C"/>
</dbReference>
<dbReference type="PANTHER" id="PTHR43776:SF7">
    <property type="entry name" value="D,D-DIPEPTIDE TRANSPORT ATP-BINDING PROTEIN DDPF-RELATED"/>
    <property type="match status" value="1"/>
</dbReference>
<comment type="similarity">
    <text evidence="1">Belongs to the ABC transporter superfamily.</text>
</comment>
<dbReference type="PROSITE" id="PS00211">
    <property type="entry name" value="ABC_TRANSPORTER_1"/>
    <property type="match status" value="1"/>
</dbReference>
<dbReference type="InterPro" id="IPR003439">
    <property type="entry name" value="ABC_transporter-like_ATP-bd"/>
</dbReference>
<evidence type="ECO:0000256" key="1">
    <source>
        <dbReference type="ARBA" id="ARBA00005417"/>
    </source>
</evidence>
<dbReference type="InterPro" id="IPR017871">
    <property type="entry name" value="ABC_transporter-like_CS"/>
</dbReference>
<dbReference type="RefSeq" id="WP_129953499.1">
    <property type="nucleotide sequence ID" value="NZ_JAFMOT010000173.1"/>
</dbReference>
<accession>A0ABS6L4A6</accession>
<evidence type="ECO:0000313" key="7">
    <source>
        <dbReference type="Proteomes" id="UP000699865"/>
    </source>
</evidence>
<feature type="domain" description="ABC transporter" evidence="5">
    <location>
        <begin position="15"/>
        <end position="263"/>
    </location>
</feature>
<evidence type="ECO:0000256" key="3">
    <source>
        <dbReference type="ARBA" id="ARBA00022741"/>
    </source>
</evidence>
<dbReference type="PROSITE" id="PS50893">
    <property type="entry name" value="ABC_TRANSPORTER_2"/>
    <property type="match status" value="1"/>
</dbReference>
<dbReference type="Proteomes" id="UP000699865">
    <property type="component" value="Unassembled WGS sequence"/>
</dbReference>
<reference evidence="6 7" key="1">
    <citation type="submission" date="2021-03" db="EMBL/GenBank/DDBJ databases">
        <title>Five novel Rahnella species.</title>
        <authorList>
            <person name="Brady C."/>
            <person name="Asselin J."/>
            <person name="Beer S."/>
            <person name="Bruberg M.B."/>
            <person name="Crampton B."/>
            <person name="Venter S."/>
            <person name="Arnold D."/>
            <person name="Denman S."/>
        </authorList>
    </citation>
    <scope>NUCLEOTIDE SEQUENCE [LARGE SCALE GENOMIC DNA]</scope>
    <source>
        <strain evidence="6 7">L72c</strain>
    </source>
</reference>
<evidence type="ECO:0000256" key="2">
    <source>
        <dbReference type="ARBA" id="ARBA00022448"/>
    </source>
</evidence>
<evidence type="ECO:0000256" key="4">
    <source>
        <dbReference type="ARBA" id="ARBA00022840"/>
    </source>
</evidence>
<sequence>MNHLPDLTVQPYPLLEVEDLCVTFPVSGFGFKKRHVQAVNGVSLHIRAGETLGLVGESGSGKSTLGRAMLQLENTSAGRVRFNGQLITEGMKPDIARLRRQTAMIFQDPFSSLNPRQTIGESIGEVLRVHRKVTKAEIPARINTLLTLVGLSPEHATRRPQALSGGQCQRAGIARALAIEPRLIVADECVAALDVSIQAQIINLLMDLRESMGLAILFIAHDLAIVRRLCDRVAVMYLGRIVESGPTQTVFSAPRHPYTAALVAAIPEIDPDRPLPEHPLQGEPPSPVSLPAGCAFHPRCAFALPECRQGAAPETRHIADHAFACVLENHKSDGINPMTEGMLYETKAF</sequence>
<dbReference type="GO" id="GO:0005524">
    <property type="term" value="F:ATP binding"/>
    <property type="evidence" value="ECO:0007669"/>
    <property type="project" value="UniProtKB-KW"/>
</dbReference>
<comment type="caution">
    <text evidence="6">The sequence shown here is derived from an EMBL/GenBank/DDBJ whole genome shotgun (WGS) entry which is preliminary data.</text>
</comment>
<dbReference type="EMBL" id="JAFMOU010000070">
    <property type="protein sequence ID" value="MBU9836694.1"/>
    <property type="molecule type" value="Genomic_DNA"/>
</dbReference>
<dbReference type="PANTHER" id="PTHR43776">
    <property type="entry name" value="TRANSPORT ATP-BINDING PROTEIN"/>
    <property type="match status" value="1"/>
</dbReference>
<proteinExistence type="inferred from homology"/>
<dbReference type="Pfam" id="PF00005">
    <property type="entry name" value="ABC_tran"/>
    <property type="match status" value="1"/>
</dbReference>
<keyword evidence="4 6" id="KW-0067">ATP-binding</keyword>
<dbReference type="InterPro" id="IPR003593">
    <property type="entry name" value="AAA+_ATPase"/>
</dbReference>
<dbReference type="InterPro" id="IPR050319">
    <property type="entry name" value="ABC_transp_ATP-bind"/>
</dbReference>
<protein>
    <submittedName>
        <fullName evidence="6">ATP-binding cassette domain-containing protein</fullName>
    </submittedName>
</protein>
<keyword evidence="3" id="KW-0547">Nucleotide-binding</keyword>
<evidence type="ECO:0000259" key="5">
    <source>
        <dbReference type="PROSITE" id="PS50893"/>
    </source>
</evidence>
<dbReference type="Gene3D" id="3.40.50.300">
    <property type="entry name" value="P-loop containing nucleotide triphosphate hydrolases"/>
    <property type="match status" value="1"/>
</dbReference>
<keyword evidence="7" id="KW-1185">Reference proteome</keyword>
<dbReference type="NCBIfam" id="TIGR01727">
    <property type="entry name" value="oligo_HPY"/>
    <property type="match status" value="1"/>
</dbReference>
<dbReference type="Pfam" id="PF08352">
    <property type="entry name" value="oligo_HPY"/>
    <property type="match status" value="1"/>
</dbReference>
<gene>
    <name evidence="6" type="ORF">J1786_17970</name>
</gene>
<dbReference type="CDD" id="cd03257">
    <property type="entry name" value="ABC_NikE_OppD_transporters"/>
    <property type="match status" value="1"/>
</dbReference>
<dbReference type="SUPFAM" id="SSF52540">
    <property type="entry name" value="P-loop containing nucleoside triphosphate hydrolases"/>
    <property type="match status" value="1"/>
</dbReference>
<keyword evidence="2" id="KW-0813">Transport</keyword>
<name>A0ABS6L4A6_9GAMM</name>
<dbReference type="InterPro" id="IPR027417">
    <property type="entry name" value="P-loop_NTPase"/>
</dbReference>
<organism evidence="6 7">
    <name type="scientific">Rahnella perminowiae</name>
    <dbReference type="NCBI Taxonomy" id="2816244"/>
    <lineage>
        <taxon>Bacteria</taxon>
        <taxon>Pseudomonadati</taxon>
        <taxon>Pseudomonadota</taxon>
        <taxon>Gammaproteobacteria</taxon>
        <taxon>Enterobacterales</taxon>
        <taxon>Yersiniaceae</taxon>
        <taxon>Rahnella</taxon>
    </lineage>
</organism>
<dbReference type="SMART" id="SM00382">
    <property type="entry name" value="AAA"/>
    <property type="match status" value="1"/>
</dbReference>
<evidence type="ECO:0000313" key="6">
    <source>
        <dbReference type="EMBL" id="MBU9836694.1"/>
    </source>
</evidence>